<dbReference type="InterPro" id="IPR004358">
    <property type="entry name" value="Sig_transdc_His_kin-like_C"/>
</dbReference>
<keyword evidence="5 21" id="KW-0597">Phosphoprotein</keyword>
<keyword evidence="13" id="KW-0902">Two-component regulatory system</keyword>
<dbReference type="PANTHER" id="PTHR45339">
    <property type="entry name" value="HYBRID SIGNAL TRANSDUCTION HISTIDINE KINASE J"/>
    <property type="match status" value="1"/>
</dbReference>
<dbReference type="Gene3D" id="3.30.565.10">
    <property type="entry name" value="Histidine kinase-like ATPase, C-terminal domain"/>
    <property type="match status" value="1"/>
</dbReference>
<feature type="modified residue" description="Phosphohistidine" evidence="20">
    <location>
        <position position="869"/>
    </location>
</feature>
<organism evidence="28 29">
    <name type="scientific">Albidiferax ferrireducens (strain ATCC BAA-621 / DSM 15236 / T118)</name>
    <name type="common">Rhodoferax ferrireducens</name>
    <dbReference type="NCBI Taxonomy" id="338969"/>
    <lineage>
        <taxon>Bacteria</taxon>
        <taxon>Pseudomonadati</taxon>
        <taxon>Pseudomonadota</taxon>
        <taxon>Betaproteobacteria</taxon>
        <taxon>Burkholderiales</taxon>
        <taxon>Comamonadaceae</taxon>
        <taxon>Rhodoferax</taxon>
    </lineage>
</organism>
<evidence type="ECO:0000313" key="29">
    <source>
        <dbReference type="Proteomes" id="UP000008332"/>
    </source>
</evidence>
<keyword evidence="7 23" id="KW-0812">Transmembrane</keyword>
<dbReference type="InterPro" id="IPR036890">
    <property type="entry name" value="HATPase_C_sf"/>
</dbReference>
<evidence type="ECO:0000256" key="15">
    <source>
        <dbReference type="ARBA" id="ARBA00023136"/>
    </source>
</evidence>
<feature type="transmembrane region" description="Helical" evidence="23">
    <location>
        <begin position="153"/>
        <end position="177"/>
    </location>
</feature>
<dbReference type="InterPro" id="IPR003661">
    <property type="entry name" value="HisK_dim/P_dom"/>
</dbReference>
<dbReference type="SUPFAM" id="SSF52172">
    <property type="entry name" value="CheY-like"/>
    <property type="match status" value="2"/>
</dbReference>
<feature type="transmembrane region" description="Helical" evidence="23">
    <location>
        <begin position="12"/>
        <end position="33"/>
    </location>
</feature>
<dbReference type="SMART" id="SM00448">
    <property type="entry name" value="REC"/>
    <property type="match status" value="2"/>
</dbReference>
<evidence type="ECO:0000256" key="2">
    <source>
        <dbReference type="ARBA" id="ARBA00004651"/>
    </source>
</evidence>
<name>Q21W68_ALBFT</name>
<comment type="function">
    <text evidence="16">Member of the two-component regulatory system BvgS/BvgA. Phosphorylates BvgA via a four-step phosphorelay in response to environmental signals.</text>
</comment>
<dbReference type="InterPro" id="IPR036097">
    <property type="entry name" value="HisK_dim/P_sf"/>
</dbReference>
<keyword evidence="6" id="KW-0808">Transferase</keyword>
<keyword evidence="22" id="KW-0175">Coiled coil</keyword>
<evidence type="ECO:0000256" key="17">
    <source>
        <dbReference type="ARBA" id="ARBA00064003"/>
    </source>
</evidence>
<dbReference type="Gene3D" id="1.20.120.160">
    <property type="entry name" value="HPT domain"/>
    <property type="match status" value="1"/>
</dbReference>
<dbReference type="InterPro" id="IPR003660">
    <property type="entry name" value="HAMP_dom"/>
</dbReference>
<dbReference type="eggNOG" id="COG0642">
    <property type="taxonomic scope" value="Bacteria"/>
</dbReference>
<evidence type="ECO:0000259" key="25">
    <source>
        <dbReference type="PROSITE" id="PS50110"/>
    </source>
</evidence>
<dbReference type="Proteomes" id="UP000008332">
    <property type="component" value="Chromosome"/>
</dbReference>
<accession>Q21W68</accession>
<evidence type="ECO:0000259" key="24">
    <source>
        <dbReference type="PROSITE" id="PS50109"/>
    </source>
</evidence>
<dbReference type="InterPro" id="IPR001789">
    <property type="entry name" value="Sig_transdc_resp-reg_receiver"/>
</dbReference>
<evidence type="ECO:0000259" key="27">
    <source>
        <dbReference type="PROSITE" id="PS50894"/>
    </source>
</evidence>
<dbReference type="Pfam" id="PF00512">
    <property type="entry name" value="HisKA"/>
    <property type="match status" value="1"/>
</dbReference>
<feature type="domain" description="Response regulatory" evidence="25">
    <location>
        <begin position="667"/>
        <end position="789"/>
    </location>
</feature>
<feature type="coiled-coil region" evidence="22">
    <location>
        <begin position="226"/>
        <end position="274"/>
    </location>
</feature>
<dbReference type="STRING" id="338969.Rfer_2263"/>
<keyword evidence="8" id="KW-0732">Signal</keyword>
<evidence type="ECO:0000256" key="4">
    <source>
        <dbReference type="ARBA" id="ARBA00022475"/>
    </source>
</evidence>
<dbReference type="InterPro" id="IPR003594">
    <property type="entry name" value="HATPase_dom"/>
</dbReference>
<evidence type="ECO:0000256" key="11">
    <source>
        <dbReference type="ARBA" id="ARBA00022840"/>
    </source>
</evidence>
<dbReference type="SUPFAM" id="SSF55874">
    <property type="entry name" value="ATPase domain of HSP90 chaperone/DNA topoisomerase II/histidine kinase"/>
    <property type="match status" value="1"/>
</dbReference>
<keyword evidence="9" id="KW-0547">Nucleotide-binding</keyword>
<dbReference type="CDD" id="cd17546">
    <property type="entry name" value="REC_hyHK_CKI1_RcsC-like"/>
    <property type="match status" value="2"/>
</dbReference>
<evidence type="ECO:0000256" key="22">
    <source>
        <dbReference type="SAM" id="Coils"/>
    </source>
</evidence>
<dbReference type="Gene3D" id="1.10.287.130">
    <property type="match status" value="1"/>
</dbReference>
<comment type="subcellular location">
    <subcellularLocation>
        <location evidence="2">Cell membrane</location>
        <topology evidence="2">Multi-pass membrane protein</topology>
    </subcellularLocation>
</comment>
<evidence type="ECO:0000256" key="20">
    <source>
        <dbReference type="PROSITE-ProRule" id="PRU00110"/>
    </source>
</evidence>
<dbReference type="OrthoDB" id="5290456at2"/>
<dbReference type="SUPFAM" id="SSF47226">
    <property type="entry name" value="Histidine-containing phosphotransfer domain, HPT domain"/>
    <property type="match status" value="1"/>
</dbReference>
<evidence type="ECO:0000256" key="8">
    <source>
        <dbReference type="ARBA" id="ARBA00022729"/>
    </source>
</evidence>
<dbReference type="HOGENOM" id="CLU_000445_104_15_4"/>
<feature type="domain" description="HAMP" evidence="26">
    <location>
        <begin position="179"/>
        <end position="234"/>
    </location>
</feature>
<keyword evidence="14" id="KW-0843">Virulence</keyword>
<dbReference type="GO" id="GO:0005886">
    <property type="term" value="C:plasma membrane"/>
    <property type="evidence" value="ECO:0007669"/>
    <property type="project" value="UniProtKB-SubCell"/>
</dbReference>
<feature type="domain" description="Response regulatory" evidence="25">
    <location>
        <begin position="519"/>
        <end position="639"/>
    </location>
</feature>
<reference evidence="29" key="1">
    <citation type="submission" date="2006-02" db="EMBL/GenBank/DDBJ databases">
        <title>Complete sequence of chromosome of Rhodoferax ferrireducens DSM 15236.</title>
        <authorList>
            <person name="Copeland A."/>
            <person name="Lucas S."/>
            <person name="Lapidus A."/>
            <person name="Barry K."/>
            <person name="Detter J.C."/>
            <person name="Glavina del Rio T."/>
            <person name="Hammon N."/>
            <person name="Israni S."/>
            <person name="Pitluck S."/>
            <person name="Brettin T."/>
            <person name="Bruce D."/>
            <person name="Han C."/>
            <person name="Tapia R."/>
            <person name="Gilna P."/>
            <person name="Kiss H."/>
            <person name="Schmutz J."/>
            <person name="Larimer F."/>
            <person name="Land M."/>
            <person name="Kyrpides N."/>
            <person name="Ivanova N."/>
            <person name="Richardson P."/>
        </authorList>
    </citation>
    <scope>NUCLEOTIDE SEQUENCE [LARGE SCALE GENOMIC DNA]</scope>
    <source>
        <strain evidence="29">ATCC BAA-621 / DSM 15236 / T118</strain>
    </source>
</reference>
<evidence type="ECO:0000256" key="13">
    <source>
        <dbReference type="ARBA" id="ARBA00023012"/>
    </source>
</evidence>
<dbReference type="EMBL" id="CP000267">
    <property type="protein sequence ID" value="ABD69985.1"/>
    <property type="molecule type" value="Genomic_DNA"/>
</dbReference>
<dbReference type="Pfam" id="PF02518">
    <property type="entry name" value="HATPase_c"/>
    <property type="match status" value="1"/>
</dbReference>
<dbReference type="Pfam" id="PF00072">
    <property type="entry name" value="Response_reg"/>
    <property type="match status" value="2"/>
</dbReference>
<dbReference type="FunFam" id="3.30.565.10:FF:000010">
    <property type="entry name" value="Sensor histidine kinase RcsC"/>
    <property type="match status" value="1"/>
</dbReference>
<evidence type="ECO:0000256" key="14">
    <source>
        <dbReference type="ARBA" id="ARBA00023026"/>
    </source>
</evidence>
<gene>
    <name evidence="28" type="ordered locus">Rfer_2263</name>
</gene>
<dbReference type="EC" id="2.7.13.3" evidence="3"/>
<evidence type="ECO:0000256" key="3">
    <source>
        <dbReference type="ARBA" id="ARBA00012438"/>
    </source>
</evidence>
<dbReference type="Gene3D" id="3.40.50.2300">
    <property type="match status" value="2"/>
</dbReference>
<dbReference type="GO" id="GO:0000155">
    <property type="term" value="F:phosphorelay sensor kinase activity"/>
    <property type="evidence" value="ECO:0007669"/>
    <property type="project" value="InterPro"/>
</dbReference>
<dbReference type="AlphaFoldDB" id="Q21W68"/>
<dbReference type="eggNOG" id="COG0784">
    <property type="taxonomic scope" value="Bacteria"/>
</dbReference>
<evidence type="ECO:0000256" key="23">
    <source>
        <dbReference type="SAM" id="Phobius"/>
    </source>
</evidence>
<evidence type="ECO:0000256" key="19">
    <source>
        <dbReference type="ARBA" id="ARBA00070152"/>
    </source>
</evidence>
<evidence type="ECO:0000256" key="9">
    <source>
        <dbReference type="ARBA" id="ARBA00022741"/>
    </source>
</evidence>
<keyword evidence="29" id="KW-1185">Reference proteome</keyword>
<evidence type="ECO:0000256" key="16">
    <source>
        <dbReference type="ARBA" id="ARBA00058004"/>
    </source>
</evidence>
<evidence type="ECO:0000256" key="5">
    <source>
        <dbReference type="ARBA" id="ARBA00022553"/>
    </source>
</evidence>
<evidence type="ECO:0000256" key="7">
    <source>
        <dbReference type="ARBA" id="ARBA00022692"/>
    </source>
</evidence>
<sequence>MTPTQTLTRRLLFAIFPWYLLVALCMAVAQLAIQLISVNRDIQSDLATLGQTIAPSAAVAVWELDGQGLRSLARGIRQNAIVTGVQITAITGDLSAIDGELPEGDGEATHSPASAFNQTSVPLNYTSARGDTQLIGSLKMYSSRDVVWTRSKYSVMVTLVNSLVVTTALWLIFSWAIRFRLSDAVTQVARAVRNWRFQRRNLLVEPISYPYQDELGELVKAFNESRMQLSDSMQDLAELNQNLEAIVTVRTQELQQAKDAAEEATSAKSEFLANMSHEIRTPMNAVLGMLYLLLKTDLSPTQHNYLAKAQGAAHSLLGTINDILDISKIEAGKIDIESVEFGLDAVLGQLTDAIGYQAEQKGIEFLIRYDGSIPPFLIGDPLRLGQVLLNVCGNAVKFTEQGQVELGFLSTSQTEVGLTLQVYVRDSGIGIAREVQNTLFKKFTQADQSTTRRFGGTGLGLVISKSLVELMGGRIWIEDSQPGKGTTICFTVQLQLSEHSRARQLELIEQTGPLLKGLRMLVVDDNEASCEIMAQTLRYFHVDASTANSGPAALTILKNAAAHPFDLVLMDWRMPGMNGDEVTRRIRAEPGIAHQPKVVMVSAYGHEDVIKLAEQARVDGFLTKPVSPSTLLDTVLSVLGRGRILAGGNKQPASADTRGNSSLSGACLLLVEDNDINREFATELLRGEGIEIIEAVNGQEALDKVQQHDLDAVLMDLQMPVMDGLQATRRIRALANTPEGARFASLPIIAMTALAMPQDAQKSREAGMNDHISKPVDPEHLMATLAKWIHLPADRTSAPKPAISHPDLPQDLLGLSSLDAVEGVRRIGGKADAYRRQLRRFREHYADAVDKLRHLIATQDAHQAGDYCHLLKGVTGNIGAQALYLQVALIDAQIKKDHTPANAELEAMQVLLQQVLQDIDRLGASTKPPEASATLLDGNQLRGHLEGLKQALSYDLGSAEKILGQLFRGVSGTPLQADIAVIAGKVELFELDAAQLLLKQLQNRMKITT</sequence>
<evidence type="ECO:0000313" key="28">
    <source>
        <dbReference type="EMBL" id="ABD69985.1"/>
    </source>
</evidence>
<dbReference type="PROSITE" id="PS50885">
    <property type="entry name" value="HAMP"/>
    <property type="match status" value="1"/>
</dbReference>
<dbReference type="InterPro" id="IPR005467">
    <property type="entry name" value="His_kinase_dom"/>
</dbReference>
<dbReference type="PRINTS" id="PR00344">
    <property type="entry name" value="BCTRLSENSOR"/>
</dbReference>
<keyword evidence="12 23" id="KW-1133">Transmembrane helix</keyword>
<keyword evidence="10 28" id="KW-0418">Kinase</keyword>
<keyword evidence="15 23" id="KW-0472">Membrane</keyword>
<dbReference type="PROSITE" id="PS50110">
    <property type="entry name" value="RESPONSE_REGULATORY"/>
    <property type="match status" value="2"/>
</dbReference>
<comment type="catalytic activity">
    <reaction evidence="1">
        <text>ATP + protein L-histidine = ADP + protein N-phospho-L-histidine.</text>
        <dbReference type="EC" id="2.7.13.3"/>
    </reaction>
</comment>
<dbReference type="CDD" id="cd00082">
    <property type="entry name" value="HisKA"/>
    <property type="match status" value="1"/>
</dbReference>
<evidence type="ECO:0000256" key="18">
    <source>
        <dbReference type="ARBA" id="ARBA00068150"/>
    </source>
</evidence>
<feature type="domain" description="HPt" evidence="27">
    <location>
        <begin position="830"/>
        <end position="925"/>
    </location>
</feature>
<keyword evidence="4" id="KW-1003">Cell membrane</keyword>
<dbReference type="PROSITE" id="PS50894">
    <property type="entry name" value="HPT"/>
    <property type="match status" value="1"/>
</dbReference>
<dbReference type="SMART" id="SM00387">
    <property type="entry name" value="HATPase_c"/>
    <property type="match status" value="1"/>
</dbReference>
<dbReference type="InterPro" id="IPR036641">
    <property type="entry name" value="HPT_dom_sf"/>
</dbReference>
<dbReference type="InterPro" id="IPR011006">
    <property type="entry name" value="CheY-like_superfamily"/>
</dbReference>
<dbReference type="GO" id="GO:0005524">
    <property type="term" value="F:ATP binding"/>
    <property type="evidence" value="ECO:0007669"/>
    <property type="project" value="UniProtKB-KW"/>
</dbReference>
<dbReference type="PROSITE" id="PS50109">
    <property type="entry name" value="HIS_KIN"/>
    <property type="match status" value="1"/>
</dbReference>
<dbReference type="SMART" id="SM00388">
    <property type="entry name" value="HisKA"/>
    <property type="match status" value="1"/>
</dbReference>
<dbReference type="RefSeq" id="WP_011464553.1">
    <property type="nucleotide sequence ID" value="NC_007908.1"/>
</dbReference>
<feature type="modified residue" description="4-aspartylphosphate" evidence="21">
    <location>
        <position position="571"/>
    </location>
</feature>
<dbReference type="Gene3D" id="6.10.340.10">
    <property type="match status" value="1"/>
</dbReference>
<evidence type="ECO:0000256" key="6">
    <source>
        <dbReference type="ARBA" id="ARBA00022679"/>
    </source>
</evidence>
<keyword evidence="11" id="KW-0067">ATP-binding</keyword>
<evidence type="ECO:0000256" key="1">
    <source>
        <dbReference type="ARBA" id="ARBA00000085"/>
    </source>
</evidence>
<feature type="domain" description="Histidine kinase" evidence="24">
    <location>
        <begin position="274"/>
        <end position="496"/>
    </location>
</feature>
<dbReference type="CDD" id="cd16922">
    <property type="entry name" value="HATPase_EvgS-ArcB-TorS-like"/>
    <property type="match status" value="1"/>
</dbReference>
<protein>
    <recommendedName>
        <fullName evidence="18">Sensory/regulatory protein RpfC</fullName>
        <ecNumber evidence="3">2.7.13.3</ecNumber>
    </recommendedName>
    <alternativeName>
        <fullName evidence="19">Virulence sensor protein BvgS</fullName>
    </alternativeName>
</protein>
<dbReference type="eggNOG" id="COG2198">
    <property type="taxonomic scope" value="Bacteria"/>
</dbReference>
<comment type="subunit">
    <text evidence="17">At low DSF concentrations, interacts with RpfF.</text>
</comment>
<dbReference type="SUPFAM" id="SSF47384">
    <property type="entry name" value="Homodimeric domain of signal transducing histidine kinase"/>
    <property type="match status" value="1"/>
</dbReference>
<dbReference type="FunFam" id="1.10.287.130:FF:000002">
    <property type="entry name" value="Two-component osmosensing histidine kinase"/>
    <property type="match status" value="1"/>
</dbReference>
<evidence type="ECO:0000256" key="10">
    <source>
        <dbReference type="ARBA" id="ARBA00022777"/>
    </source>
</evidence>
<evidence type="ECO:0000256" key="12">
    <source>
        <dbReference type="ARBA" id="ARBA00022989"/>
    </source>
</evidence>
<feature type="modified residue" description="4-aspartylphosphate" evidence="21">
    <location>
        <position position="716"/>
    </location>
</feature>
<dbReference type="InterPro" id="IPR008207">
    <property type="entry name" value="Sig_transdc_His_kin_Hpt_dom"/>
</dbReference>
<evidence type="ECO:0000259" key="26">
    <source>
        <dbReference type="PROSITE" id="PS50885"/>
    </source>
</evidence>
<dbReference type="PANTHER" id="PTHR45339:SF1">
    <property type="entry name" value="HYBRID SIGNAL TRANSDUCTION HISTIDINE KINASE J"/>
    <property type="match status" value="1"/>
</dbReference>
<dbReference type="KEGG" id="rfr:Rfer_2263"/>
<evidence type="ECO:0000256" key="21">
    <source>
        <dbReference type="PROSITE-ProRule" id="PRU00169"/>
    </source>
</evidence>
<proteinExistence type="predicted"/>